<dbReference type="Proteomes" id="UP000694044">
    <property type="component" value="Unassembled WGS sequence"/>
</dbReference>
<feature type="region of interest" description="Disordered" evidence="1">
    <location>
        <begin position="145"/>
        <end position="182"/>
    </location>
</feature>
<feature type="compositionally biased region" description="Basic residues" evidence="1">
    <location>
        <begin position="77"/>
        <end position="88"/>
    </location>
</feature>
<accession>A0A8T1VVF3</accession>
<keyword evidence="3" id="KW-1185">Reference proteome</keyword>
<comment type="caution">
    <text evidence="2">The sequence shown here is derived from an EMBL/GenBank/DDBJ whole genome shotgun (WGS) entry which is preliminary data.</text>
</comment>
<name>A0A8T1VVF3_9STRA</name>
<evidence type="ECO:0000256" key="1">
    <source>
        <dbReference type="SAM" id="MobiDB-lite"/>
    </source>
</evidence>
<feature type="region of interest" description="Disordered" evidence="1">
    <location>
        <begin position="28"/>
        <end position="49"/>
    </location>
</feature>
<proteinExistence type="predicted"/>
<dbReference type="AlphaFoldDB" id="A0A8T1VVF3"/>
<protein>
    <submittedName>
        <fullName evidence="2">Uncharacterized protein</fullName>
    </submittedName>
</protein>
<organism evidence="2 3">
    <name type="scientific">Phytophthora pseudosyringae</name>
    <dbReference type="NCBI Taxonomy" id="221518"/>
    <lineage>
        <taxon>Eukaryota</taxon>
        <taxon>Sar</taxon>
        <taxon>Stramenopiles</taxon>
        <taxon>Oomycota</taxon>
        <taxon>Peronosporomycetes</taxon>
        <taxon>Peronosporales</taxon>
        <taxon>Peronosporaceae</taxon>
        <taxon>Phytophthora</taxon>
    </lineage>
</organism>
<feature type="compositionally biased region" description="Low complexity" evidence="1">
    <location>
        <begin position="89"/>
        <end position="113"/>
    </location>
</feature>
<dbReference type="OrthoDB" id="168156at2759"/>
<dbReference type="EMBL" id="JAGDFM010000127">
    <property type="protein sequence ID" value="KAG7385201.1"/>
    <property type="molecule type" value="Genomic_DNA"/>
</dbReference>
<sequence length="182" mass="19581">MGGNLSVLCGLSASDRDPQLHYKSKDFARSFDQSASGRGRSLSTTTDSSVASILSNSEQLIPDAYMPKDIQVLSQRRQSHGHHHHHMASRLSYSYSGRNSSTGSSRVDNSSSSRGLGTVRVVRNAAVDDIPASVNKKYNFGIKTASSSFGYSDDDEVLNPAGAPSRRLDNSSSLSAQELRAK</sequence>
<evidence type="ECO:0000313" key="3">
    <source>
        <dbReference type="Proteomes" id="UP000694044"/>
    </source>
</evidence>
<reference evidence="2" key="1">
    <citation type="submission" date="2021-02" db="EMBL/GenBank/DDBJ databases">
        <authorList>
            <person name="Palmer J.M."/>
        </authorList>
    </citation>
    <scope>NUCLEOTIDE SEQUENCE</scope>
    <source>
        <strain evidence="2">SCRP734</strain>
    </source>
</reference>
<feature type="region of interest" description="Disordered" evidence="1">
    <location>
        <begin position="74"/>
        <end position="115"/>
    </location>
</feature>
<evidence type="ECO:0000313" key="2">
    <source>
        <dbReference type="EMBL" id="KAG7385201.1"/>
    </source>
</evidence>
<gene>
    <name evidence="2" type="ORF">PHYPSEUDO_001743</name>
</gene>
<feature type="compositionally biased region" description="Polar residues" evidence="1">
    <location>
        <begin position="31"/>
        <end position="49"/>
    </location>
</feature>